<organism evidence="2 3">
    <name type="scientific">Flavobacterium aciduliphilum</name>
    <dbReference type="NCBI Taxonomy" id="1101402"/>
    <lineage>
        <taxon>Bacteria</taxon>
        <taxon>Pseudomonadati</taxon>
        <taxon>Bacteroidota</taxon>
        <taxon>Flavobacteriia</taxon>
        <taxon>Flavobacteriales</taxon>
        <taxon>Flavobacteriaceae</taxon>
        <taxon>Flavobacterium</taxon>
    </lineage>
</organism>
<proteinExistence type="predicted"/>
<dbReference type="PANTHER" id="PTHR46438:SF11">
    <property type="entry name" value="LIPASE-RELATED"/>
    <property type="match status" value="1"/>
</dbReference>
<dbReference type="SUPFAM" id="SSF53474">
    <property type="entry name" value="alpha/beta-Hydrolases"/>
    <property type="match status" value="1"/>
</dbReference>
<dbReference type="Pfam" id="PF00561">
    <property type="entry name" value="Abhydrolase_1"/>
    <property type="match status" value="1"/>
</dbReference>
<reference evidence="2 3" key="1">
    <citation type="submission" date="2018-06" db="EMBL/GenBank/DDBJ databases">
        <title>Genomic Encyclopedia of Archaeal and Bacterial Type Strains, Phase II (KMG-II): from individual species to whole genera.</title>
        <authorList>
            <person name="Goeker M."/>
        </authorList>
    </citation>
    <scope>NUCLEOTIDE SEQUENCE [LARGE SCALE GENOMIC DNA]</scope>
    <source>
        <strain evidence="2 3">DSM 25663</strain>
    </source>
</reference>
<evidence type="ECO:0000313" key="2">
    <source>
        <dbReference type="EMBL" id="RAR70836.1"/>
    </source>
</evidence>
<evidence type="ECO:0000313" key="3">
    <source>
        <dbReference type="Proteomes" id="UP000248840"/>
    </source>
</evidence>
<accession>A0A328YL35</accession>
<dbReference type="RefSeq" id="WP_112113678.1">
    <property type="nucleotide sequence ID" value="NZ_QLSZ01000009.1"/>
</dbReference>
<dbReference type="AlphaFoldDB" id="A0A328YL35"/>
<dbReference type="Proteomes" id="UP000248840">
    <property type="component" value="Unassembled WGS sequence"/>
</dbReference>
<feature type="domain" description="AB hydrolase-1" evidence="1">
    <location>
        <begin position="80"/>
        <end position="177"/>
    </location>
</feature>
<dbReference type="InterPro" id="IPR029058">
    <property type="entry name" value="AB_hydrolase_fold"/>
</dbReference>
<dbReference type="OrthoDB" id="9785847at2"/>
<comment type="caution">
    <text evidence="2">The sequence shown here is derived from an EMBL/GenBank/DDBJ whole genome shotgun (WGS) entry which is preliminary data.</text>
</comment>
<dbReference type="PANTHER" id="PTHR46438">
    <property type="entry name" value="ALPHA/BETA-HYDROLASES SUPERFAMILY PROTEIN"/>
    <property type="match status" value="1"/>
</dbReference>
<gene>
    <name evidence="2" type="ORF">CLV55_10987</name>
</gene>
<protein>
    <submittedName>
        <fullName evidence="2">Pimeloyl-ACP methyl ester carboxylesterase</fullName>
    </submittedName>
</protein>
<evidence type="ECO:0000259" key="1">
    <source>
        <dbReference type="Pfam" id="PF00561"/>
    </source>
</evidence>
<dbReference type="EMBL" id="QLSZ01000009">
    <property type="protein sequence ID" value="RAR70836.1"/>
    <property type="molecule type" value="Genomic_DNA"/>
</dbReference>
<dbReference type="InterPro" id="IPR000073">
    <property type="entry name" value="AB_hydrolase_1"/>
</dbReference>
<sequence>MKIKKQQIIARFLGLGINTLSFVNPKKALQVAYLFFSTPRKGKLDFNQLPSILKKATIEKHNVGSHIYHSYEWKGNQECILLVHGWQSNASRWKILIPQLIETGKTIVALDGPAHGLSSGKEFNIPTYVQFLEDLMPLKQPTIIIGHSIGGQVIGKYLSTASYSFEKIIFLGVPSDFSIILSNYIQILGLRKKIHQQLIDYIQFRFDIEIQEFSTAQFLSNNDTPGILFHDEIDDVVPIEEAFKIHKSWKNAQLITTKNLGHSMHDSKLYQDLISFIQN</sequence>
<dbReference type="Gene3D" id="3.40.50.1820">
    <property type="entry name" value="alpha/beta hydrolase"/>
    <property type="match status" value="1"/>
</dbReference>
<name>A0A328YL35_9FLAO</name>
<keyword evidence="3" id="KW-1185">Reference proteome</keyword>